<dbReference type="Proteomes" id="UP001190700">
    <property type="component" value="Unassembled WGS sequence"/>
</dbReference>
<dbReference type="EMBL" id="LGRX02033339">
    <property type="protein sequence ID" value="KAK3241678.1"/>
    <property type="molecule type" value="Genomic_DNA"/>
</dbReference>
<comment type="subcellular location">
    <subcellularLocation>
        <location evidence="1 7">Nucleus</location>
    </subcellularLocation>
</comment>
<dbReference type="InterPro" id="IPR039748">
    <property type="entry name" value="RPC3"/>
</dbReference>
<organism evidence="9 10">
    <name type="scientific">Cymbomonas tetramitiformis</name>
    <dbReference type="NCBI Taxonomy" id="36881"/>
    <lineage>
        <taxon>Eukaryota</taxon>
        <taxon>Viridiplantae</taxon>
        <taxon>Chlorophyta</taxon>
        <taxon>Pyramimonadophyceae</taxon>
        <taxon>Pyramimonadales</taxon>
        <taxon>Pyramimonadaceae</taxon>
        <taxon>Cymbomonas</taxon>
    </lineage>
</organism>
<dbReference type="Pfam" id="PF22536">
    <property type="entry name" value="WHD_POLR3C"/>
    <property type="match status" value="1"/>
</dbReference>
<dbReference type="SUPFAM" id="SSF46785">
    <property type="entry name" value="Winged helix' DNA-binding domain"/>
    <property type="match status" value="1"/>
</dbReference>
<comment type="caution">
    <text evidence="9">The sequence shown here is derived from an EMBL/GenBank/DDBJ whole genome shotgun (WGS) entry which is preliminary data.</text>
</comment>
<keyword evidence="5 7" id="KW-0804">Transcription</keyword>
<dbReference type="PANTHER" id="PTHR12949">
    <property type="entry name" value="RNA POLYMERASE III DNA DIRECTED -RELATED"/>
    <property type="match status" value="1"/>
</dbReference>
<dbReference type="PANTHER" id="PTHR12949:SF0">
    <property type="entry name" value="DNA-DIRECTED RNA POLYMERASE III SUBUNIT RPC3"/>
    <property type="match status" value="1"/>
</dbReference>
<dbReference type="AlphaFoldDB" id="A0AAE0BRY7"/>
<dbReference type="InterPro" id="IPR036388">
    <property type="entry name" value="WH-like_DNA-bd_sf"/>
</dbReference>
<dbReference type="InterPro" id="IPR036390">
    <property type="entry name" value="WH_DNA-bd_sf"/>
</dbReference>
<evidence type="ECO:0000256" key="3">
    <source>
        <dbReference type="ARBA" id="ARBA00016689"/>
    </source>
</evidence>
<evidence type="ECO:0000313" key="9">
    <source>
        <dbReference type="EMBL" id="KAK3241678.1"/>
    </source>
</evidence>
<keyword evidence="6 7" id="KW-0539">Nucleus</keyword>
<dbReference type="InterPro" id="IPR055207">
    <property type="entry name" value="POLR3C_WHD"/>
</dbReference>
<dbReference type="GO" id="GO:0003697">
    <property type="term" value="F:single-stranded DNA binding"/>
    <property type="evidence" value="ECO:0007669"/>
    <property type="project" value="UniProtKB-UniRule"/>
</dbReference>
<keyword evidence="10" id="KW-1185">Reference proteome</keyword>
<accession>A0AAE0BRY7</accession>
<protein>
    <recommendedName>
        <fullName evidence="3 7">DNA-directed RNA polymerase III subunit RPC3</fullName>
        <shortName evidence="7">RNA polymerase III subunit C3</shortName>
    </recommendedName>
</protein>
<reference evidence="9 10" key="1">
    <citation type="journal article" date="2015" name="Genome Biol. Evol.">
        <title>Comparative Genomics of a Bacterivorous Green Alga Reveals Evolutionary Causalities and Consequences of Phago-Mixotrophic Mode of Nutrition.</title>
        <authorList>
            <person name="Burns J.A."/>
            <person name="Paasch A."/>
            <person name="Narechania A."/>
            <person name="Kim E."/>
        </authorList>
    </citation>
    <scope>NUCLEOTIDE SEQUENCE [LARGE SCALE GENOMIC DNA]</scope>
    <source>
        <strain evidence="9 10">PLY_AMNH</strain>
    </source>
</reference>
<evidence type="ECO:0000256" key="7">
    <source>
        <dbReference type="RuleBase" id="RU367076"/>
    </source>
</evidence>
<feature type="domain" description="DNA-directed RNA polymerase III subunit RPC3 winged-helix" evidence="8">
    <location>
        <begin position="216"/>
        <end position="292"/>
    </location>
</feature>
<gene>
    <name evidence="9" type="ORF">CYMTET_48583</name>
</gene>
<comment type="similarity">
    <text evidence="7">Belongs to the eukaryotic RPC3/POLR3C RNA polymerase subunit family.</text>
</comment>
<sequence>MLALDGTCRKFHQRQAHLKSLLPFPFCWVKREGSWALGWAGPPRHAACVELVGNKDSQGFEHVASWCISLSIPLRISEAVLALDQIEPAAGAVLHAILMVSRSHEITPTVDRTVPVTQYEIKHAMTQMEVEGYAVVDKEDIPKMVKVLLDDTFDLMSSAHSPWWGHGTGVGVESLSVACAGEQESRKSRVQVMPDGDISVSANLKRMMDVVRQKQVEGVIRDRFGGPACRIYRLLFLKRQLEQKQISDMAMLPIKETREILYKLLKAGYVTLQEVAKTADHNPQKTFYLWRVDVEKAVCKLASDLVQVASNLRSRLHHEISANKDLLALLEQVQGTEKSGSKVVLTEAQRTQLKRVRNVTIILETRLIKLDDLIFLFHHA</sequence>
<evidence type="ECO:0000256" key="1">
    <source>
        <dbReference type="ARBA" id="ARBA00004123"/>
    </source>
</evidence>
<name>A0AAE0BRY7_9CHLO</name>
<dbReference type="GO" id="GO:0005666">
    <property type="term" value="C:RNA polymerase III complex"/>
    <property type="evidence" value="ECO:0007669"/>
    <property type="project" value="UniProtKB-UniRule"/>
</dbReference>
<evidence type="ECO:0000256" key="6">
    <source>
        <dbReference type="ARBA" id="ARBA00023242"/>
    </source>
</evidence>
<comment type="subunit">
    <text evidence="2 7">Component of the RNA polymerase III (Pol III) complex consisting of 17 subunits.</text>
</comment>
<dbReference type="FunFam" id="1.10.10.10:FF:000420">
    <property type="entry name" value="RNA polymerase III subunit, putative"/>
    <property type="match status" value="1"/>
</dbReference>
<proteinExistence type="inferred from homology"/>
<evidence type="ECO:0000313" key="10">
    <source>
        <dbReference type="Proteomes" id="UP001190700"/>
    </source>
</evidence>
<comment type="function">
    <text evidence="7">DNA-dependent RNA polymerase catalyzes the transcription of DNA into RNA using the four ribonucleoside triphosphates as substrates. Specific core component of RNA polymerase III which synthesizes small RNAs, such as 5S rRNA and tRNAs.</text>
</comment>
<keyword evidence="4 7" id="KW-0240">DNA-directed RNA polymerase</keyword>
<evidence type="ECO:0000256" key="5">
    <source>
        <dbReference type="ARBA" id="ARBA00023163"/>
    </source>
</evidence>
<evidence type="ECO:0000256" key="4">
    <source>
        <dbReference type="ARBA" id="ARBA00022478"/>
    </source>
</evidence>
<evidence type="ECO:0000256" key="2">
    <source>
        <dbReference type="ARBA" id="ARBA00011206"/>
    </source>
</evidence>
<dbReference type="Gene3D" id="1.10.10.10">
    <property type="entry name" value="Winged helix-like DNA-binding domain superfamily/Winged helix DNA-binding domain"/>
    <property type="match status" value="1"/>
</dbReference>
<evidence type="ECO:0000259" key="8">
    <source>
        <dbReference type="Pfam" id="PF22536"/>
    </source>
</evidence>